<dbReference type="GO" id="GO:0032259">
    <property type="term" value="P:methylation"/>
    <property type="evidence" value="ECO:0007669"/>
    <property type="project" value="UniProtKB-KW"/>
</dbReference>
<dbReference type="AlphaFoldDB" id="A0A5B2VQN3"/>
<dbReference type="Pfam" id="PF08241">
    <property type="entry name" value="Methyltransf_11"/>
    <property type="match status" value="1"/>
</dbReference>
<dbReference type="SUPFAM" id="SSF53335">
    <property type="entry name" value="S-adenosyl-L-methionine-dependent methyltransferases"/>
    <property type="match status" value="1"/>
</dbReference>
<accession>A0A5B2VQN3</accession>
<dbReference type="InterPro" id="IPR013216">
    <property type="entry name" value="Methyltransf_11"/>
</dbReference>
<evidence type="ECO:0000259" key="4">
    <source>
        <dbReference type="Pfam" id="PF08241"/>
    </source>
</evidence>
<keyword evidence="2 5" id="KW-0489">Methyltransferase</keyword>
<dbReference type="PANTHER" id="PTHR44942:SF4">
    <property type="entry name" value="METHYLTRANSFERASE TYPE 11 DOMAIN-CONTAINING PROTEIN"/>
    <property type="match status" value="1"/>
</dbReference>
<dbReference type="CDD" id="cd02440">
    <property type="entry name" value="AdoMet_MTases"/>
    <property type="match status" value="1"/>
</dbReference>
<evidence type="ECO:0000256" key="2">
    <source>
        <dbReference type="ARBA" id="ARBA00022603"/>
    </source>
</evidence>
<comment type="similarity">
    <text evidence="1">Belongs to the methyltransferase superfamily.</text>
</comment>
<dbReference type="GO" id="GO:0008757">
    <property type="term" value="F:S-adenosylmethionine-dependent methyltransferase activity"/>
    <property type="evidence" value="ECO:0007669"/>
    <property type="project" value="InterPro"/>
</dbReference>
<feature type="domain" description="Methyltransferase type 11" evidence="4">
    <location>
        <begin position="43"/>
        <end position="134"/>
    </location>
</feature>
<dbReference type="PANTHER" id="PTHR44942">
    <property type="entry name" value="METHYLTRANSF_11 DOMAIN-CONTAINING PROTEIN"/>
    <property type="match status" value="1"/>
</dbReference>
<dbReference type="Proteomes" id="UP000324611">
    <property type="component" value="Unassembled WGS sequence"/>
</dbReference>
<sequence>MDSTKRFSNRVEDYVKYRPHYPADIITYLQEGYGLSAGKQLADIGAGTGISTSLFLEAGYPVFAVEPNEEMLGKAKELLGQYTGFTPVQGTAENTTLPSGSVDGIIAGQAFHWFNVPACKVEFKRILQSDGLVALIWNERRVGSPFEQEYDALINKHGKDYVQVGHRNIDAEHIGAFFAPAAMELKVFANEQVFDYDGLKGRLLSSSYMPLQGDPGFEVMIADLEALFGKYEQEGRIVISYDTKVYVGRL</sequence>
<keyword evidence="6" id="KW-1185">Reference proteome</keyword>
<evidence type="ECO:0000313" key="5">
    <source>
        <dbReference type="EMBL" id="KAA2241501.1"/>
    </source>
</evidence>
<dbReference type="InterPro" id="IPR051052">
    <property type="entry name" value="Diverse_substrate_MTase"/>
</dbReference>
<comment type="caution">
    <text evidence="5">The sequence shown here is derived from an EMBL/GenBank/DDBJ whole genome shotgun (WGS) entry which is preliminary data.</text>
</comment>
<organism evidence="5 6">
    <name type="scientific">Chitinophaga agrisoli</name>
    <dbReference type="NCBI Taxonomy" id="2607653"/>
    <lineage>
        <taxon>Bacteria</taxon>
        <taxon>Pseudomonadati</taxon>
        <taxon>Bacteroidota</taxon>
        <taxon>Chitinophagia</taxon>
        <taxon>Chitinophagales</taxon>
        <taxon>Chitinophagaceae</taxon>
        <taxon>Chitinophaga</taxon>
    </lineage>
</organism>
<gene>
    <name evidence="5" type="ORF">F0L74_16530</name>
</gene>
<proteinExistence type="inferred from homology"/>
<keyword evidence="3 5" id="KW-0808">Transferase</keyword>
<reference evidence="5 6" key="1">
    <citation type="submission" date="2019-09" db="EMBL/GenBank/DDBJ databases">
        <title>Chitinophaga ginsengihumi sp. nov., isolated from soil of ginseng rhizosphere.</title>
        <authorList>
            <person name="Lee J."/>
        </authorList>
    </citation>
    <scope>NUCLEOTIDE SEQUENCE [LARGE SCALE GENOMIC DNA]</scope>
    <source>
        <strain evidence="5 6">BN140078</strain>
    </source>
</reference>
<evidence type="ECO:0000256" key="3">
    <source>
        <dbReference type="ARBA" id="ARBA00022679"/>
    </source>
</evidence>
<evidence type="ECO:0000256" key="1">
    <source>
        <dbReference type="ARBA" id="ARBA00008361"/>
    </source>
</evidence>
<reference evidence="5 6" key="2">
    <citation type="submission" date="2019-09" db="EMBL/GenBank/DDBJ databases">
        <authorList>
            <person name="Jin C."/>
        </authorList>
    </citation>
    <scope>NUCLEOTIDE SEQUENCE [LARGE SCALE GENOMIC DNA]</scope>
    <source>
        <strain evidence="5 6">BN140078</strain>
    </source>
</reference>
<dbReference type="RefSeq" id="WP_149839015.1">
    <property type="nucleotide sequence ID" value="NZ_VUOC01000003.1"/>
</dbReference>
<protein>
    <submittedName>
        <fullName evidence="5">Class I SAM-dependent methyltransferase</fullName>
    </submittedName>
</protein>
<dbReference type="EMBL" id="VUOC01000003">
    <property type="protein sequence ID" value="KAA2241501.1"/>
    <property type="molecule type" value="Genomic_DNA"/>
</dbReference>
<evidence type="ECO:0000313" key="6">
    <source>
        <dbReference type="Proteomes" id="UP000324611"/>
    </source>
</evidence>
<dbReference type="InterPro" id="IPR029063">
    <property type="entry name" value="SAM-dependent_MTases_sf"/>
</dbReference>
<name>A0A5B2VQN3_9BACT</name>
<dbReference type="Gene3D" id="3.40.50.150">
    <property type="entry name" value="Vaccinia Virus protein VP39"/>
    <property type="match status" value="1"/>
</dbReference>